<dbReference type="Pfam" id="PF12099">
    <property type="entry name" value="DUF3575"/>
    <property type="match status" value="1"/>
</dbReference>
<dbReference type="Proteomes" id="UP000823612">
    <property type="component" value="Unassembled WGS sequence"/>
</dbReference>
<dbReference type="InterPro" id="IPR021958">
    <property type="entry name" value="DUF3575"/>
</dbReference>
<sequence length="190" mass="21633">MKRIALTILLIFAAWNVPKAQVAAIKTNLLYDATASVNLGVEFGLAKHWSLDINGNINFWDMSHLRKWRHWFAQPEARYWFCDKFNGHFLGLHAIGGQYNIGGTKLLFNAFPETKTRRFEGWGVGVGIAYGYQWILSKHWSIEASVGVGYIYSEYRKYPCANCGTQIGEGKKHYFGPTKAAISLIYVFNK</sequence>
<dbReference type="AlphaFoldDB" id="A0A9D9H1B4"/>
<reference evidence="2" key="1">
    <citation type="submission" date="2020-10" db="EMBL/GenBank/DDBJ databases">
        <authorList>
            <person name="Gilroy R."/>
        </authorList>
    </citation>
    <scope>NUCLEOTIDE SEQUENCE</scope>
    <source>
        <strain evidence="2">2889</strain>
    </source>
</reference>
<keyword evidence="1" id="KW-0732">Signal</keyword>
<evidence type="ECO:0000313" key="2">
    <source>
        <dbReference type="EMBL" id="MBO8432394.1"/>
    </source>
</evidence>
<evidence type="ECO:0000313" key="3">
    <source>
        <dbReference type="Proteomes" id="UP000823612"/>
    </source>
</evidence>
<protein>
    <submittedName>
        <fullName evidence="2">DUF3575 domain-containing protein</fullName>
    </submittedName>
</protein>
<feature type="chain" id="PRO_5038812079" evidence="1">
    <location>
        <begin position="21"/>
        <end position="190"/>
    </location>
</feature>
<gene>
    <name evidence="2" type="ORF">IAB08_03755</name>
</gene>
<name>A0A9D9H1B4_9BACT</name>
<dbReference type="SUPFAM" id="SSF103515">
    <property type="entry name" value="Autotransporter"/>
    <property type="match status" value="1"/>
</dbReference>
<accession>A0A9D9H1B4</accession>
<comment type="caution">
    <text evidence="2">The sequence shown here is derived from an EMBL/GenBank/DDBJ whole genome shotgun (WGS) entry which is preliminary data.</text>
</comment>
<reference evidence="2" key="2">
    <citation type="journal article" date="2021" name="PeerJ">
        <title>Extensive microbial diversity within the chicken gut microbiome revealed by metagenomics and culture.</title>
        <authorList>
            <person name="Gilroy R."/>
            <person name="Ravi A."/>
            <person name="Getino M."/>
            <person name="Pursley I."/>
            <person name="Horton D.L."/>
            <person name="Alikhan N.F."/>
            <person name="Baker D."/>
            <person name="Gharbi K."/>
            <person name="Hall N."/>
            <person name="Watson M."/>
            <person name="Adriaenssens E.M."/>
            <person name="Foster-Nyarko E."/>
            <person name="Jarju S."/>
            <person name="Secka A."/>
            <person name="Antonio M."/>
            <person name="Oren A."/>
            <person name="Chaudhuri R.R."/>
            <person name="La Ragione R."/>
            <person name="Hildebrand F."/>
            <person name="Pallen M.J."/>
        </authorList>
    </citation>
    <scope>NUCLEOTIDE SEQUENCE</scope>
    <source>
        <strain evidence="2">2889</strain>
    </source>
</reference>
<dbReference type="EMBL" id="JADIMZ010000055">
    <property type="protein sequence ID" value="MBO8432394.1"/>
    <property type="molecule type" value="Genomic_DNA"/>
</dbReference>
<feature type="signal peptide" evidence="1">
    <location>
        <begin position="1"/>
        <end position="20"/>
    </location>
</feature>
<evidence type="ECO:0000256" key="1">
    <source>
        <dbReference type="SAM" id="SignalP"/>
    </source>
</evidence>
<proteinExistence type="predicted"/>
<organism evidence="2 3">
    <name type="scientific">Candidatus Pullibacteroides excrementavium</name>
    <dbReference type="NCBI Taxonomy" id="2840905"/>
    <lineage>
        <taxon>Bacteria</taxon>
        <taxon>Pseudomonadati</taxon>
        <taxon>Bacteroidota</taxon>
        <taxon>Bacteroidia</taxon>
        <taxon>Bacteroidales</taxon>
        <taxon>Candidatus Pullibacteroides</taxon>
    </lineage>
</organism>
<dbReference type="InterPro" id="IPR036709">
    <property type="entry name" value="Autotransporte_beta_dom_sf"/>
</dbReference>